<comment type="caution">
    <text evidence="1">The sequence shown here is derived from an EMBL/GenBank/DDBJ whole genome shotgun (WGS) entry which is preliminary data.</text>
</comment>
<gene>
    <name evidence="1" type="ORF">A2U01_0020221</name>
</gene>
<accession>A0A392NHA9</accession>
<protein>
    <submittedName>
        <fullName evidence="1">Uncharacterized protein</fullName>
    </submittedName>
</protein>
<proteinExistence type="predicted"/>
<organism evidence="1 2">
    <name type="scientific">Trifolium medium</name>
    <dbReference type="NCBI Taxonomy" id="97028"/>
    <lineage>
        <taxon>Eukaryota</taxon>
        <taxon>Viridiplantae</taxon>
        <taxon>Streptophyta</taxon>
        <taxon>Embryophyta</taxon>
        <taxon>Tracheophyta</taxon>
        <taxon>Spermatophyta</taxon>
        <taxon>Magnoliopsida</taxon>
        <taxon>eudicotyledons</taxon>
        <taxon>Gunneridae</taxon>
        <taxon>Pentapetalae</taxon>
        <taxon>rosids</taxon>
        <taxon>fabids</taxon>
        <taxon>Fabales</taxon>
        <taxon>Fabaceae</taxon>
        <taxon>Papilionoideae</taxon>
        <taxon>50 kb inversion clade</taxon>
        <taxon>NPAAA clade</taxon>
        <taxon>Hologalegina</taxon>
        <taxon>IRL clade</taxon>
        <taxon>Trifolieae</taxon>
        <taxon>Trifolium</taxon>
    </lineage>
</organism>
<dbReference type="AlphaFoldDB" id="A0A392NHA9"/>
<dbReference type="Proteomes" id="UP000265520">
    <property type="component" value="Unassembled WGS sequence"/>
</dbReference>
<keyword evidence="2" id="KW-1185">Reference proteome</keyword>
<evidence type="ECO:0000313" key="1">
    <source>
        <dbReference type="EMBL" id="MCH99210.1"/>
    </source>
</evidence>
<dbReference type="EMBL" id="LXQA010039689">
    <property type="protein sequence ID" value="MCH99210.1"/>
    <property type="molecule type" value="Genomic_DNA"/>
</dbReference>
<reference evidence="1 2" key="1">
    <citation type="journal article" date="2018" name="Front. Plant Sci.">
        <title>Red Clover (Trifolium pratense) and Zigzag Clover (T. medium) - A Picture of Genomic Similarities and Differences.</title>
        <authorList>
            <person name="Dluhosova J."/>
            <person name="Istvanek J."/>
            <person name="Nedelnik J."/>
            <person name="Repkova J."/>
        </authorList>
    </citation>
    <scope>NUCLEOTIDE SEQUENCE [LARGE SCALE GENOMIC DNA]</scope>
    <source>
        <strain evidence="2">cv. 10/8</strain>
        <tissue evidence="1">Leaf</tissue>
    </source>
</reference>
<name>A0A392NHA9_9FABA</name>
<feature type="non-terminal residue" evidence="1">
    <location>
        <position position="319"/>
    </location>
</feature>
<evidence type="ECO:0000313" key="2">
    <source>
        <dbReference type="Proteomes" id="UP000265520"/>
    </source>
</evidence>
<sequence>MLCPRCSAVCDKEATAGLTHYVPYVKDKGKWPRQGLNKRKEIVQAPTIHQRLGPKTFVHANRVPGTQKSAAEAKKYSYRNNYMGKNPMTRTQWRKFQRQKKQESQKTQTGGKIAAVEQTGGNVVAANPVEVNTPVGKEVEMVKRPIKERISLFPNTPPADNVEEEYEFMDDDLLDEDLDFDVLVNVVSILPREYDMWSMSEEEDLEESLPVSDVKLVCYYVMDNGCVEQQQAIFEKPDEGMKNHLKPLFVRAKVNDVSVNKVLIYGGAAVNLMPLSLLSKIGKYETDLHSHNIVLSNYEGKSGHSWGAIQVDVAIGSSV</sequence>